<evidence type="ECO:0000313" key="5">
    <source>
        <dbReference type="EMBL" id="KAJ9137832.1"/>
    </source>
</evidence>
<dbReference type="Pfam" id="PF01822">
    <property type="entry name" value="WSC"/>
    <property type="match status" value="2"/>
</dbReference>
<organism evidence="5 6">
    <name type="scientific">Coniochaeta hoffmannii</name>
    <dbReference type="NCBI Taxonomy" id="91930"/>
    <lineage>
        <taxon>Eukaryota</taxon>
        <taxon>Fungi</taxon>
        <taxon>Dikarya</taxon>
        <taxon>Ascomycota</taxon>
        <taxon>Pezizomycotina</taxon>
        <taxon>Sordariomycetes</taxon>
        <taxon>Sordariomycetidae</taxon>
        <taxon>Coniochaetales</taxon>
        <taxon>Coniochaetaceae</taxon>
        <taxon>Coniochaeta</taxon>
    </lineage>
</organism>
<evidence type="ECO:0000259" key="4">
    <source>
        <dbReference type="PROSITE" id="PS51212"/>
    </source>
</evidence>
<comment type="caution">
    <text evidence="5">The sequence shown here is derived from an EMBL/GenBank/DDBJ whole genome shotgun (WGS) entry which is preliminary data.</text>
</comment>
<protein>
    <submittedName>
        <fullName evidence="5">WSC domain-containing protein</fullName>
    </submittedName>
</protein>
<dbReference type="InterPro" id="IPR051589">
    <property type="entry name" value="Sialate-O-sulfotransferase"/>
</dbReference>
<feature type="domain" description="WSC" evidence="4">
    <location>
        <begin position="141"/>
        <end position="237"/>
    </location>
</feature>
<feature type="domain" description="WSC" evidence="4">
    <location>
        <begin position="36"/>
        <end position="129"/>
    </location>
</feature>
<feature type="compositionally biased region" description="Low complexity" evidence="2">
    <location>
        <begin position="248"/>
        <end position="363"/>
    </location>
</feature>
<evidence type="ECO:0000256" key="1">
    <source>
        <dbReference type="ARBA" id="ARBA00022737"/>
    </source>
</evidence>
<feature type="chain" id="PRO_5041214058" evidence="3">
    <location>
        <begin position="23"/>
        <end position="682"/>
    </location>
</feature>
<feature type="region of interest" description="Disordered" evidence="2">
    <location>
        <begin position="243"/>
        <end position="378"/>
    </location>
</feature>
<evidence type="ECO:0000256" key="2">
    <source>
        <dbReference type="SAM" id="MobiDB-lite"/>
    </source>
</evidence>
<feature type="signal peptide" evidence="3">
    <location>
        <begin position="1"/>
        <end position="22"/>
    </location>
</feature>
<evidence type="ECO:0000313" key="6">
    <source>
        <dbReference type="Proteomes" id="UP001174691"/>
    </source>
</evidence>
<reference evidence="5" key="1">
    <citation type="submission" date="2022-07" db="EMBL/GenBank/DDBJ databases">
        <title>Fungi with potential for degradation of polypropylene.</title>
        <authorList>
            <person name="Gostincar C."/>
        </authorList>
    </citation>
    <scope>NUCLEOTIDE SEQUENCE</scope>
    <source>
        <strain evidence="5">EXF-13287</strain>
    </source>
</reference>
<evidence type="ECO:0000256" key="3">
    <source>
        <dbReference type="SAM" id="SignalP"/>
    </source>
</evidence>
<dbReference type="PROSITE" id="PS51212">
    <property type="entry name" value="WSC"/>
    <property type="match status" value="2"/>
</dbReference>
<dbReference type="PANTHER" id="PTHR45964">
    <property type="entry name" value="WSCD FAMILY MEMBER CG9164"/>
    <property type="match status" value="1"/>
</dbReference>
<dbReference type="PANTHER" id="PTHR45964:SF9">
    <property type="entry name" value="SULFOTRANSFERASE"/>
    <property type="match status" value="1"/>
</dbReference>
<gene>
    <name evidence="5" type="ORF">NKR19_g8052</name>
</gene>
<dbReference type="Proteomes" id="UP001174691">
    <property type="component" value="Unassembled WGS sequence"/>
</dbReference>
<accession>A0AA38R829</accession>
<dbReference type="EMBL" id="JANBVN010000153">
    <property type="protein sequence ID" value="KAJ9137832.1"/>
    <property type="molecule type" value="Genomic_DNA"/>
</dbReference>
<dbReference type="AlphaFoldDB" id="A0AA38R829"/>
<dbReference type="InterPro" id="IPR002889">
    <property type="entry name" value="WSC_carb-bd"/>
</dbReference>
<keyword evidence="1" id="KW-0677">Repeat</keyword>
<name>A0AA38R829_9PEZI</name>
<keyword evidence="3" id="KW-0732">Signal</keyword>
<keyword evidence="6" id="KW-1185">Reference proteome</keyword>
<sequence length="682" mass="72346">MAALRSFAATLAATALFTQVQAWHIDLPPCTAPFRPFVYSGCFADNTASGATLSFHSDADRYNMTVEGCMAECKGNGFRYAGLEYYGECYCGNAVNGPSVDESKCNFPCTGNKSEVCGGGDIISIYQDTTFNPIDDTTVADYAPLGCYFDDSSIGKALSYPQDSVNGNSLTTETCLTQCKKGGYPFAGTEYSGECWCGVVLGNYTYQVDDSECNMPCKGDSSQTCGGRSRLSLYVSKELESIEPCGYTPPVSSTSSSSSSSTESATTSTSSSTSTEVPTTTTESSTTSTEESSTTSPTEESSTSSTESPTSSTETSTSSAESSTSSTEISTTPTSSPSSTQPPSTSTTPTSTQPTSTTTTKPTTTPPPTTTSKPTTTSTSICYTTTTTVIPPTCEYKCGKWCNNPLPDWNDQTGCKTSHSSCKLQVAACFRNAGWPDSMKCFDFADWCGDIKDYCSTSPSKVKNYGKSNCFSSKPPAGSPTTTKTITVPCAPTTTAKTTTTKPATSTTTKCPIPTVTNICKQPSNRAYGYDSDNPVGGIDLPVVTCNDLKSEFSQKPFKLYTDSDSKKCGGYTHGQVPSACADACKAQYDDCTDTYAQGCKTPSQGNGGFGNFWDSWFGKPGHRAARSELRPVGEVKKRTGYGWSDNYNNAVNKCKAQYNDCLNINRNVNVNGKCGSFGSGW</sequence>
<proteinExistence type="predicted"/>
<dbReference type="SMART" id="SM00321">
    <property type="entry name" value="WSC"/>
    <property type="match status" value="2"/>
</dbReference>